<dbReference type="EMBL" id="CP000302">
    <property type="protein sequence ID" value="ABE53369.1"/>
    <property type="molecule type" value="Genomic_DNA"/>
</dbReference>
<keyword evidence="5" id="KW-1185">Reference proteome</keyword>
<reference evidence="4 5" key="1">
    <citation type="submission" date="2006-03" db="EMBL/GenBank/DDBJ databases">
        <title>Complete sequence of Shewanella denitrificans OS217.</title>
        <authorList>
            <consortium name="US DOE Joint Genome Institute"/>
            <person name="Copeland A."/>
            <person name="Lucas S."/>
            <person name="Lapidus A."/>
            <person name="Barry K."/>
            <person name="Detter J.C."/>
            <person name="Glavina del Rio T."/>
            <person name="Hammon N."/>
            <person name="Israni S."/>
            <person name="Dalin E."/>
            <person name="Tice H."/>
            <person name="Pitluck S."/>
            <person name="Brettin T."/>
            <person name="Bruce D."/>
            <person name="Han C."/>
            <person name="Tapia R."/>
            <person name="Gilna P."/>
            <person name="Kiss H."/>
            <person name="Schmutz J."/>
            <person name="Larimer F."/>
            <person name="Land M."/>
            <person name="Hauser L."/>
            <person name="Kyrpides N."/>
            <person name="Lykidis A."/>
            <person name="Richardson P."/>
        </authorList>
    </citation>
    <scope>NUCLEOTIDE SEQUENCE [LARGE SCALE GENOMIC DNA]</scope>
    <source>
        <strain evidence="5">OS217 / ATCC BAA-1090 / DSM 15013</strain>
    </source>
</reference>
<dbReference type="GO" id="GO:0005524">
    <property type="term" value="F:ATP binding"/>
    <property type="evidence" value="ECO:0007669"/>
    <property type="project" value="UniProtKB-KW"/>
</dbReference>
<dbReference type="InterPro" id="IPR042099">
    <property type="entry name" value="ANL_N_sf"/>
</dbReference>
<gene>
    <name evidence="4" type="ordered locus">Sden_0072</name>
</gene>
<dbReference type="KEGG" id="sdn:Sden_0072"/>
<evidence type="ECO:0000256" key="1">
    <source>
        <dbReference type="ARBA" id="ARBA00022741"/>
    </source>
</evidence>
<evidence type="ECO:0000259" key="3">
    <source>
        <dbReference type="Pfam" id="PF00501"/>
    </source>
</evidence>
<dbReference type="GO" id="GO:0016020">
    <property type="term" value="C:membrane"/>
    <property type="evidence" value="ECO:0007669"/>
    <property type="project" value="TreeGrafter"/>
</dbReference>
<dbReference type="SUPFAM" id="SSF56801">
    <property type="entry name" value="Acetyl-CoA synthetase-like"/>
    <property type="match status" value="1"/>
</dbReference>
<dbReference type="RefSeq" id="WP_011494538.1">
    <property type="nucleotide sequence ID" value="NC_007954.1"/>
</dbReference>
<dbReference type="STRING" id="318161.Sden_0072"/>
<dbReference type="PANTHER" id="PTHR43272:SF33">
    <property type="entry name" value="AMP-BINDING DOMAIN-CONTAINING PROTEIN-RELATED"/>
    <property type="match status" value="1"/>
</dbReference>
<dbReference type="Pfam" id="PF00501">
    <property type="entry name" value="AMP-binding"/>
    <property type="match status" value="1"/>
</dbReference>
<keyword evidence="4" id="KW-0436">Ligase</keyword>
<dbReference type="InterPro" id="IPR000873">
    <property type="entry name" value="AMP-dep_synth/lig_dom"/>
</dbReference>
<dbReference type="HOGENOM" id="CLU_000022_45_5_6"/>
<feature type="domain" description="AMP-dependent synthetase/ligase" evidence="3">
    <location>
        <begin position="13"/>
        <end position="425"/>
    </location>
</feature>
<evidence type="ECO:0000313" key="4">
    <source>
        <dbReference type="EMBL" id="ABE53369.1"/>
    </source>
</evidence>
<evidence type="ECO:0000313" key="5">
    <source>
        <dbReference type="Proteomes" id="UP000001982"/>
    </source>
</evidence>
<dbReference type="Pfam" id="PF23562">
    <property type="entry name" value="AMP-binding_C_3"/>
    <property type="match status" value="1"/>
</dbReference>
<proteinExistence type="predicted"/>
<keyword evidence="2" id="KW-0067">ATP-binding</keyword>
<keyword evidence="1" id="KW-0547">Nucleotide-binding</keyword>
<dbReference type="AlphaFoldDB" id="Q12T57"/>
<name>Q12T57_SHEDO</name>
<dbReference type="Gene3D" id="3.40.50.12780">
    <property type="entry name" value="N-terminal domain of ligase-like"/>
    <property type="match status" value="1"/>
</dbReference>
<dbReference type="Proteomes" id="UP000001982">
    <property type="component" value="Chromosome"/>
</dbReference>
<dbReference type="eggNOG" id="COG1022">
    <property type="taxonomic scope" value="Bacteria"/>
</dbReference>
<dbReference type="PROSITE" id="PS00455">
    <property type="entry name" value="AMP_BINDING"/>
    <property type="match status" value="1"/>
</dbReference>
<dbReference type="PANTHER" id="PTHR43272">
    <property type="entry name" value="LONG-CHAIN-FATTY-ACID--COA LIGASE"/>
    <property type="match status" value="1"/>
</dbReference>
<dbReference type="OrthoDB" id="9803968at2"/>
<evidence type="ECO:0000256" key="2">
    <source>
        <dbReference type="ARBA" id="ARBA00022840"/>
    </source>
</evidence>
<dbReference type="GO" id="GO:0004467">
    <property type="term" value="F:long-chain fatty acid-CoA ligase activity"/>
    <property type="evidence" value="ECO:0007669"/>
    <property type="project" value="TreeGrafter"/>
</dbReference>
<protein>
    <submittedName>
        <fullName evidence="4">AMP-dependent synthetase and ligase</fullName>
    </submittedName>
</protein>
<dbReference type="InterPro" id="IPR020845">
    <property type="entry name" value="AMP-binding_CS"/>
</dbReference>
<dbReference type="CDD" id="cd05907">
    <property type="entry name" value="VL_LC_FACS_like"/>
    <property type="match status" value="1"/>
</dbReference>
<sequence length="597" mass="66401">MSLAQYHLVQLLQQQSQQRADSIALEGFELAAPWDRVSWKAFDSISHQVAKAMIKFGLQAQDTAVILSQNCPQWTCADIGLLKARAIVVPVYPSSTQEQASFIINDAGAKVLFVDDAEQYHMACKLQAVCPSVEYLVVFDANVPLLDTPNHLHFDSLITEDLSAQDRALTERLQAANLDDLLTLIYTSGTTGDPKGVMLDYRNMASTIRQHDTCLNFNPGDTSLAFLPLSHVFERSWSFFALCRGGRNVYLKDTMKIKEAIVAVRPHTLCVVPRFLEKVYSAVQDKVSKAPKSRQRLFHWAMAAGQRQFEVNQGRAKTSAILSLQWVVANKLVFSKLQAVLGGRLKFMPCGGAALDMTVGNFFHGINLPVLCGYGMTETNATVTMNTLNNRVPGSNGKPLPETEVKLGAFDEIMVRGDAVMRGYYKRPDDTAATFEDGWLKTGDAGRFDEQGNLFITDRIKELMKTSNGKYIAPQRVEGKVGSCPFIEQVAIIADGRNFVSALIVPSFEALEYWAKEQGLVFDSLASLLERAEVLAHFEQRLIHLQHDLAAFEQIKKFSLLPEAFTIEAGLITPTLKLRRKAIYQRYAPEITAMYAG</sequence>
<organism evidence="4 5">
    <name type="scientific">Shewanella denitrificans (strain OS217 / ATCC BAA-1090 / DSM 15013)</name>
    <dbReference type="NCBI Taxonomy" id="318161"/>
    <lineage>
        <taxon>Bacteria</taxon>
        <taxon>Pseudomonadati</taxon>
        <taxon>Pseudomonadota</taxon>
        <taxon>Gammaproteobacteria</taxon>
        <taxon>Alteromonadales</taxon>
        <taxon>Shewanellaceae</taxon>
        <taxon>Shewanella</taxon>
    </lineage>
</organism>
<accession>Q12T57</accession>